<protein>
    <submittedName>
        <fullName evidence="2">Uncharacterized protein</fullName>
    </submittedName>
</protein>
<organism evidence="2 3">
    <name type="scientific">Oryza meyeriana var. granulata</name>
    <dbReference type="NCBI Taxonomy" id="110450"/>
    <lineage>
        <taxon>Eukaryota</taxon>
        <taxon>Viridiplantae</taxon>
        <taxon>Streptophyta</taxon>
        <taxon>Embryophyta</taxon>
        <taxon>Tracheophyta</taxon>
        <taxon>Spermatophyta</taxon>
        <taxon>Magnoliopsida</taxon>
        <taxon>Liliopsida</taxon>
        <taxon>Poales</taxon>
        <taxon>Poaceae</taxon>
        <taxon>BOP clade</taxon>
        <taxon>Oryzoideae</taxon>
        <taxon>Oryzeae</taxon>
        <taxon>Oryzinae</taxon>
        <taxon>Oryza</taxon>
        <taxon>Oryza meyeriana</taxon>
    </lineage>
</organism>
<reference evidence="2 3" key="1">
    <citation type="submission" date="2019-11" db="EMBL/GenBank/DDBJ databases">
        <title>Whole genome sequence of Oryza granulata.</title>
        <authorList>
            <person name="Li W."/>
        </authorList>
    </citation>
    <scope>NUCLEOTIDE SEQUENCE [LARGE SCALE GENOMIC DNA]</scope>
    <source>
        <strain evidence="3">cv. Menghai</strain>
        <tissue evidence="2">Leaf</tissue>
    </source>
</reference>
<dbReference type="AlphaFoldDB" id="A0A6G1EW48"/>
<evidence type="ECO:0000313" key="3">
    <source>
        <dbReference type="Proteomes" id="UP000479710"/>
    </source>
</evidence>
<comment type="caution">
    <text evidence="2">The sequence shown here is derived from an EMBL/GenBank/DDBJ whole genome shotgun (WGS) entry which is preliminary data.</text>
</comment>
<gene>
    <name evidence="2" type="ORF">E2562_010651</name>
</gene>
<keyword evidence="3" id="KW-1185">Reference proteome</keyword>
<dbReference type="Proteomes" id="UP000479710">
    <property type="component" value="Unassembled WGS sequence"/>
</dbReference>
<evidence type="ECO:0000313" key="2">
    <source>
        <dbReference type="EMBL" id="KAF0928772.1"/>
    </source>
</evidence>
<evidence type="ECO:0000256" key="1">
    <source>
        <dbReference type="SAM" id="MobiDB-lite"/>
    </source>
</evidence>
<feature type="compositionally biased region" description="Basic and acidic residues" evidence="1">
    <location>
        <begin position="76"/>
        <end position="88"/>
    </location>
</feature>
<proteinExistence type="predicted"/>
<dbReference type="EMBL" id="SPHZ02000002">
    <property type="protein sequence ID" value="KAF0928772.1"/>
    <property type="molecule type" value="Genomic_DNA"/>
</dbReference>
<feature type="region of interest" description="Disordered" evidence="1">
    <location>
        <begin position="54"/>
        <end position="88"/>
    </location>
</feature>
<name>A0A6G1EW48_9ORYZ</name>
<accession>A0A6G1EW48</accession>
<sequence>MEHCCRNSHYGRQQYDGRWEDDFRTGPSKKRARCIELPWRSAFKMEDFGEVTDDNVGCSRKKESGGGGGLAMTKQQMEKLHVTERNSA</sequence>